<reference evidence="2 3" key="1">
    <citation type="submission" date="2022-12" db="EMBL/GenBank/DDBJ databases">
        <title>Two new species, Stenotrophomonas aracearum and Stenotrophomonas oahuensis, isolated from Anthurium (Araceae family) in Hawaii.</title>
        <authorList>
            <person name="Chunag S.C."/>
            <person name="Dobhal S."/>
            <person name="Alvarez A."/>
            <person name="Arif M."/>
        </authorList>
    </citation>
    <scope>NUCLEOTIDE SEQUENCE [LARGE SCALE GENOMIC DNA]</scope>
    <source>
        <strain evidence="2 3">A5588</strain>
    </source>
</reference>
<feature type="compositionally biased region" description="Basic and acidic residues" evidence="1">
    <location>
        <begin position="447"/>
        <end position="457"/>
    </location>
</feature>
<feature type="region of interest" description="Disordered" evidence="1">
    <location>
        <begin position="751"/>
        <end position="774"/>
    </location>
</feature>
<feature type="region of interest" description="Disordered" evidence="1">
    <location>
        <begin position="700"/>
        <end position="738"/>
    </location>
</feature>
<proteinExistence type="predicted"/>
<evidence type="ECO:0008006" key="4">
    <source>
        <dbReference type="Google" id="ProtNLM"/>
    </source>
</evidence>
<feature type="compositionally biased region" description="Polar residues" evidence="1">
    <location>
        <begin position="437"/>
        <end position="446"/>
    </location>
</feature>
<dbReference type="EMBL" id="CP115543">
    <property type="protein sequence ID" value="WNH47712.1"/>
    <property type="molecule type" value="Genomic_DNA"/>
</dbReference>
<feature type="compositionally biased region" description="Basic and acidic residues" evidence="1">
    <location>
        <begin position="820"/>
        <end position="849"/>
    </location>
</feature>
<dbReference type="RefSeq" id="WP_311182437.1">
    <property type="nucleotide sequence ID" value="NZ_CP115543.1"/>
</dbReference>
<feature type="region of interest" description="Disordered" evidence="1">
    <location>
        <begin position="407"/>
        <end position="426"/>
    </location>
</feature>
<evidence type="ECO:0000313" key="2">
    <source>
        <dbReference type="EMBL" id="WNH47712.1"/>
    </source>
</evidence>
<dbReference type="Proteomes" id="UP001305421">
    <property type="component" value="Chromosome"/>
</dbReference>
<keyword evidence="3" id="KW-1185">Reference proteome</keyword>
<feature type="compositionally biased region" description="Basic and acidic residues" evidence="1">
    <location>
        <begin position="490"/>
        <end position="525"/>
    </location>
</feature>
<protein>
    <recommendedName>
        <fullName evidence="4">Avirulence protein</fullName>
    </recommendedName>
</protein>
<feature type="compositionally biased region" description="Basic and acidic residues" evidence="1">
    <location>
        <begin position="621"/>
        <end position="635"/>
    </location>
</feature>
<sequence>MPGISNALSGASAAARPASTPVLRAMLSRMVLNDVRNGVGPARCRLTHARGTHERMAYADAMSVSRSVMEAGKASLSRDEQVSIGKGIDLLGTRSAEQLGPVLVEYLTTFGAVRGAIVELLREGADAERLAPLLDKFDKNLVTIGIRMGECKGIPDAARNKYTGKVCDAVEAGKKLMVKCAGEVGSEELLRGVAQSILPNSILQSLTERQPHLVEAFQEPDGAKKLLDVIVSTAAHKLEAGLISHIGTGGAESFSGAVLDILKTAEYIVPGQKGQAGESPADPVDVNAPVRPDELRNLAGPGAPVLYNNVHSPVKVVNELGDLVKFMERDRSLPLNEVRNLVKDAHRIGQRLGATQERLRSQSDLIAKLLEDNARLRNIVSRTEFESRGTDARNDLDGHTLRERHATLSTQSIDLGSLDSLGTPSPRRVDVAERKQQGSNDSTQKIIRQDDRTENVLERGSGNGNDGTRRTPRGSEDQTDGRSSPPKQPSDPKRPDGGDQLDLTRSDRNLQQKGDDDMQRIKSDTDTNTSIRIKLDRTNRFNVSGAPGTTDDVDREWLNYLAALDIAPAGTPEDPYQPVGQRSLFNSSEAAATRPNRTLSAVDLKQYLAARKLKVAQGEAGRNDRPGNVDFRPKPVSDAVPRSAELDRLARLLSGQQWLGRDELRIEPLALGVTSTPLRSPLSSPVSDAVRQAAVLDSLNKLSDAEHPESDRDDEGIEVSETRMIAPQTPPRMSPPEHARDVVSNAQQVLAGRQKELSSPPIVSVTGKNLERGAPAGIPSQLAALARSISWPPGSSATTTTLRSRSDSLASVSSTGSRPDPLRDRIVADSRSPRGTVERHVRFDDKVEYFSDSDSGAGESADSGNESPLGPSSADWEPQRVDRVADRAPVELKARTAKAQMGEVIAELKQLSPRQLRTAL</sequence>
<feature type="region of interest" description="Disordered" evidence="1">
    <location>
        <begin position="791"/>
        <end position="882"/>
    </location>
</feature>
<name>A0ABY9YA13_9GAMM</name>
<feature type="compositionally biased region" description="Low complexity" evidence="1">
    <location>
        <begin position="852"/>
        <end position="867"/>
    </location>
</feature>
<gene>
    <name evidence="2" type="ORF">PDM28_13615</name>
</gene>
<accession>A0ABY9YA13</accession>
<feature type="region of interest" description="Disordered" evidence="1">
    <location>
        <begin position="431"/>
        <end position="525"/>
    </location>
</feature>
<evidence type="ECO:0000256" key="1">
    <source>
        <dbReference type="SAM" id="MobiDB-lite"/>
    </source>
</evidence>
<feature type="region of interest" description="Disordered" evidence="1">
    <location>
        <begin position="617"/>
        <end position="638"/>
    </location>
</feature>
<organism evidence="2 3">
    <name type="scientific">Stenotrophomonas aracearum</name>
    <dbReference type="NCBI Taxonomy" id="3003272"/>
    <lineage>
        <taxon>Bacteria</taxon>
        <taxon>Pseudomonadati</taxon>
        <taxon>Pseudomonadota</taxon>
        <taxon>Gammaproteobacteria</taxon>
        <taxon>Lysobacterales</taxon>
        <taxon>Lysobacteraceae</taxon>
        <taxon>Stenotrophomonas</taxon>
    </lineage>
</organism>
<evidence type="ECO:0000313" key="3">
    <source>
        <dbReference type="Proteomes" id="UP001305421"/>
    </source>
</evidence>
<feature type="compositionally biased region" description="Basic and acidic residues" evidence="1">
    <location>
        <begin position="467"/>
        <end position="480"/>
    </location>
</feature>
<feature type="compositionally biased region" description="Low complexity" evidence="1">
    <location>
        <begin position="795"/>
        <end position="814"/>
    </location>
</feature>